<comment type="caution">
    <text evidence="3">The sequence shown here is derived from an EMBL/GenBank/DDBJ whole genome shotgun (WGS) entry which is preliminary data.</text>
</comment>
<dbReference type="InterPro" id="IPR054483">
    <property type="entry name" value="DC1-like_CT"/>
</dbReference>
<proteinExistence type="predicted"/>
<dbReference type="SMART" id="SM00109">
    <property type="entry name" value="C1"/>
    <property type="match status" value="3"/>
</dbReference>
<evidence type="ECO:0000313" key="4">
    <source>
        <dbReference type="Proteomes" id="UP000694251"/>
    </source>
</evidence>
<dbReference type="Pfam" id="PF03107">
    <property type="entry name" value="C1_2"/>
    <property type="match status" value="5"/>
</dbReference>
<dbReference type="Proteomes" id="UP000694251">
    <property type="component" value="Chromosome 6"/>
</dbReference>
<evidence type="ECO:0000259" key="2">
    <source>
        <dbReference type="PROSITE" id="PS50081"/>
    </source>
</evidence>
<dbReference type="InterPro" id="IPR002219">
    <property type="entry name" value="PKC_DAG/PE"/>
</dbReference>
<evidence type="ECO:0000256" key="1">
    <source>
        <dbReference type="ARBA" id="ARBA00022737"/>
    </source>
</evidence>
<dbReference type="AlphaFoldDB" id="A0A8T2CHF8"/>
<feature type="domain" description="Phorbol-ester/DAG-type" evidence="2">
    <location>
        <begin position="11"/>
        <end position="61"/>
    </location>
</feature>
<dbReference type="InterPro" id="IPR053192">
    <property type="entry name" value="Vacuole_Formation_Reg"/>
</dbReference>
<sequence length="539" mass="61907">MSQMVKLPGHHHPVVIARPDFPGKCDECRHAFYEMHYSCEICWDIWHKKCMPTSSEINHPCHPNHALKLLTDGPPDYSDGKCQICRAVLNNFVYHCSTCNFSLDVPCAKSPGCISIDESKCHNHPLNLMARQVSFVCNVCGTCGERNPYVCLACSFMAHKDCVNLPHIIIINRHDHRISHTYSLGPGTKICGICRQNIDWIYGAYSCMKCPAILFHSKCATNPQVCDGEELEGVPEEEEDEPMFKVIGENVINHVKHPSHNLTLSEDGVVCDASIRCQLCYGLVYSDKFFSCMECDYILHETCAFLPSRMRHCLYSFPISLVDSNRYFNCKACKRYSTGHRYTYHRSRERIEELDLRCASVNWSCDHDCHPHTLFLTTTDHDTCGVCKSRSYVLRCVECKFNLCYKCASYPKKVMHRCDDHHLVLSFGDKKQHGTHWCTVCEAKINLKKWFYVCEECGIVGHIDCVIGEFSNMKPILCSTAKDYGVVRNSGVTRPHCRSCSRRCLLPFIYRIYAYYFCSFGCVIPYAKRYFDQSIYLCF</sequence>
<protein>
    <submittedName>
        <fullName evidence="3">DC1</fullName>
    </submittedName>
</protein>
<keyword evidence="1" id="KW-0677">Repeat</keyword>
<gene>
    <name evidence="3" type="ORF">ISN44_As06g031350</name>
</gene>
<name>A0A8T2CHF8_ARASU</name>
<accession>A0A8T2CHF8</accession>
<dbReference type="PROSITE" id="PS50081">
    <property type="entry name" value="ZF_DAG_PE_2"/>
    <property type="match status" value="1"/>
</dbReference>
<organism evidence="3 4">
    <name type="scientific">Arabidopsis suecica</name>
    <name type="common">Swedish thale-cress</name>
    <name type="synonym">Cardaminopsis suecica</name>
    <dbReference type="NCBI Taxonomy" id="45249"/>
    <lineage>
        <taxon>Eukaryota</taxon>
        <taxon>Viridiplantae</taxon>
        <taxon>Streptophyta</taxon>
        <taxon>Embryophyta</taxon>
        <taxon>Tracheophyta</taxon>
        <taxon>Spermatophyta</taxon>
        <taxon>Magnoliopsida</taxon>
        <taxon>eudicotyledons</taxon>
        <taxon>Gunneridae</taxon>
        <taxon>Pentapetalae</taxon>
        <taxon>rosids</taxon>
        <taxon>malvids</taxon>
        <taxon>Brassicales</taxon>
        <taxon>Brassicaceae</taxon>
        <taxon>Camelineae</taxon>
        <taxon>Arabidopsis</taxon>
    </lineage>
</organism>
<dbReference type="InterPro" id="IPR004146">
    <property type="entry name" value="DC1"/>
</dbReference>
<dbReference type="OrthoDB" id="938199at2759"/>
<evidence type="ECO:0000313" key="3">
    <source>
        <dbReference type="EMBL" id="KAG7598927.1"/>
    </source>
</evidence>
<dbReference type="PANTHER" id="PTHR32410">
    <property type="entry name" value="CYSTEINE/HISTIDINE-RICH C1 DOMAIN FAMILY PROTEIN"/>
    <property type="match status" value="1"/>
</dbReference>
<dbReference type="EMBL" id="JAEFBJ010000006">
    <property type="protein sequence ID" value="KAG7598927.1"/>
    <property type="molecule type" value="Genomic_DNA"/>
</dbReference>
<keyword evidence="4" id="KW-1185">Reference proteome</keyword>
<dbReference type="PANTHER" id="PTHR32410:SF174">
    <property type="entry name" value="CYSTEINE_HISTIDINE-RICH C1 DOMAIN FAMILY PROTEIN"/>
    <property type="match status" value="1"/>
</dbReference>
<dbReference type="Pfam" id="PF22926">
    <property type="entry name" value="C1-like_CT"/>
    <property type="match status" value="1"/>
</dbReference>
<reference evidence="3 4" key="1">
    <citation type="submission" date="2020-12" db="EMBL/GenBank/DDBJ databases">
        <title>Concerted genomic and epigenomic changes stabilize Arabidopsis allopolyploids.</title>
        <authorList>
            <person name="Chen Z."/>
        </authorList>
    </citation>
    <scope>NUCLEOTIDE SEQUENCE [LARGE SCALE GENOMIC DNA]</scope>
    <source>
        <strain evidence="3">As9502</strain>
        <tissue evidence="3">Leaf</tissue>
    </source>
</reference>